<evidence type="ECO:0000313" key="3">
    <source>
        <dbReference type="Proteomes" id="UP001632038"/>
    </source>
</evidence>
<dbReference type="Proteomes" id="UP001632038">
    <property type="component" value="Unassembled WGS sequence"/>
</dbReference>
<feature type="chain" id="PRO_5044807778" description="Pectinesterase inhibitor domain-containing protein" evidence="1">
    <location>
        <begin position="30"/>
        <end position="150"/>
    </location>
</feature>
<feature type="signal peptide" evidence="1">
    <location>
        <begin position="1"/>
        <end position="29"/>
    </location>
</feature>
<keyword evidence="3" id="KW-1185">Reference proteome</keyword>
<gene>
    <name evidence="2" type="ORF">CASFOL_009685</name>
</gene>
<name>A0ABD3DQC9_9LAMI</name>
<dbReference type="EMBL" id="JAVIJP010000013">
    <property type="protein sequence ID" value="KAL3644505.1"/>
    <property type="molecule type" value="Genomic_DNA"/>
</dbReference>
<sequence>MGANKLKYLFLATATLILLGSALTPQAEARIFIGFNPFCRTATYRRICTQMVNGASSFTDASANAMISAHELATRVRGLVPLLKPAVAHLEPKTQESIIATCTEDFDGIVDDLEVSLQAMKAGDIGTARSHLSLSQRLASFIFVNIVYLI</sequence>
<accession>A0ABD3DQC9</accession>
<comment type="caution">
    <text evidence="2">The sequence shown here is derived from an EMBL/GenBank/DDBJ whole genome shotgun (WGS) entry which is preliminary data.</text>
</comment>
<dbReference type="InterPro" id="IPR035513">
    <property type="entry name" value="Invertase/methylesterase_inhib"/>
</dbReference>
<protein>
    <recommendedName>
        <fullName evidence="4">Pectinesterase inhibitor domain-containing protein</fullName>
    </recommendedName>
</protein>
<evidence type="ECO:0008006" key="4">
    <source>
        <dbReference type="Google" id="ProtNLM"/>
    </source>
</evidence>
<reference evidence="3" key="1">
    <citation type="journal article" date="2024" name="IScience">
        <title>Strigolactones Initiate the Formation of Haustorium-like Structures in Castilleja.</title>
        <authorList>
            <person name="Buerger M."/>
            <person name="Peterson D."/>
            <person name="Chory J."/>
        </authorList>
    </citation>
    <scope>NUCLEOTIDE SEQUENCE [LARGE SCALE GENOMIC DNA]</scope>
</reference>
<organism evidence="2 3">
    <name type="scientific">Castilleja foliolosa</name>
    <dbReference type="NCBI Taxonomy" id="1961234"/>
    <lineage>
        <taxon>Eukaryota</taxon>
        <taxon>Viridiplantae</taxon>
        <taxon>Streptophyta</taxon>
        <taxon>Embryophyta</taxon>
        <taxon>Tracheophyta</taxon>
        <taxon>Spermatophyta</taxon>
        <taxon>Magnoliopsida</taxon>
        <taxon>eudicotyledons</taxon>
        <taxon>Gunneridae</taxon>
        <taxon>Pentapetalae</taxon>
        <taxon>asterids</taxon>
        <taxon>lamiids</taxon>
        <taxon>Lamiales</taxon>
        <taxon>Orobanchaceae</taxon>
        <taxon>Pedicularideae</taxon>
        <taxon>Castillejinae</taxon>
        <taxon>Castilleja</taxon>
    </lineage>
</organism>
<dbReference type="SUPFAM" id="SSF101148">
    <property type="entry name" value="Plant invertase/pectin methylesterase inhibitor"/>
    <property type="match status" value="1"/>
</dbReference>
<dbReference type="Gene3D" id="1.20.140.40">
    <property type="entry name" value="Invertase/pectin methylesterase inhibitor family protein"/>
    <property type="match status" value="1"/>
</dbReference>
<proteinExistence type="predicted"/>
<dbReference type="AlphaFoldDB" id="A0ABD3DQC9"/>
<keyword evidence="1" id="KW-0732">Signal</keyword>
<evidence type="ECO:0000256" key="1">
    <source>
        <dbReference type="SAM" id="SignalP"/>
    </source>
</evidence>
<evidence type="ECO:0000313" key="2">
    <source>
        <dbReference type="EMBL" id="KAL3644505.1"/>
    </source>
</evidence>